<evidence type="ECO:0000256" key="1">
    <source>
        <dbReference type="ARBA" id="ARBA00004141"/>
    </source>
</evidence>
<organism evidence="8 9">
    <name type="scientific">Methanobacterium bryantii</name>
    <dbReference type="NCBI Taxonomy" id="2161"/>
    <lineage>
        <taxon>Archaea</taxon>
        <taxon>Methanobacteriati</taxon>
        <taxon>Methanobacteriota</taxon>
        <taxon>Methanomada group</taxon>
        <taxon>Methanobacteria</taxon>
        <taxon>Methanobacteriales</taxon>
        <taxon>Methanobacteriaceae</taxon>
        <taxon>Methanobacterium</taxon>
    </lineage>
</organism>
<keyword evidence="9" id="KW-1185">Reference proteome</keyword>
<feature type="transmembrane region" description="Helical" evidence="6">
    <location>
        <begin position="447"/>
        <end position="467"/>
    </location>
</feature>
<feature type="transmembrane region" description="Helical" evidence="6">
    <location>
        <begin position="177"/>
        <end position="200"/>
    </location>
</feature>
<dbReference type="PANTHER" id="PTHR42718">
    <property type="entry name" value="MAJOR FACILITATOR SUPERFAMILY MULTIDRUG TRANSPORTER MFSC"/>
    <property type="match status" value="1"/>
</dbReference>
<comment type="caution">
    <text evidence="8">The sequence shown here is derived from an EMBL/GenBank/DDBJ whole genome shotgun (WGS) entry which is preliminary data.</text>
</comment>
<feature type="transmembrane region" description="Helical" evidence="6">
    <location>
        <begin position="237"/>
        <end position="256"/>
    </location>
</feature>
<dbReference type="CDD" id="cd17321">
    <property type="entry name" value="MFS_MMR_MDR_like"/>
    <property type="match status" value="1"/>
</dbReference>
<gene>
    <name evidence="8" type="ORF">ASJ80_01595</name>
</gene>
<feature type="transmembrane region" description="Helical" evidence="6">
    <location>
        <begin position="342"/>
        <end position="360"/>
    </location>
</feature>
<evidence type="ECO:0000313" key="8">
    <source>
        <dbReference type="EMBL" id="PAV03686.1"/>
    </source>
</evidence>
<protein>
    <submittedName>
        <fullName evidence="8">MFS transporter</fullName>
    </submittedName>
</protein>
<dbReference type="PRINTS" id="PR01036">
    <property type="entry name" value="TCRTETB"/>
</dbReference>
<dbReference type="Gene3D" id="1.20.1720.10">
    <property type="entry name" value="Multidrug resistance protein D"/>
    <property type="match status" value="1"/>
</dbReference>
<evidence type="ECO:0000256" key="2">
    <source>
        <dbReference type="ARBA" id="ARBA00022448"/>
    </source>
</evidence>
<dbReference type="AlphaFoldDB" id="A0A2A2H325"/>
<feature type="transmembrane region" description="Helical" evidence="6">
    <location>
        <begin position="91"/>
        <end position="110"/>
    </location>
</feature>
<evidence type="ECO:0000259" key="7">
    <source>
        <dbReference type="PROSITE" id="PS50850"/>
    </source>
</evidence>
<dbReference type="InterPro" id="IPR020846">
    <property type="entry name" value="MFS_dom"/>
</dbReference>
<accession>A0A2A2H325</accession>
<feature type="transmembrane region" description="Helical" evidence="6">
    <location>
        <begin position="59"/>
        <end position="79"/>
    </location>
</feature>
<dbReference type="OrthoDB" id="117970at2157"/>
<evidence type="ECO:0000256" key="4">
    <source>
        <dbReference type="ARBA" id="ARBA00022989"/>
    </source>
</evidence>
<keyword evidence="2" id="KW-0813">Transport</keyword>
<dbReference type="InterPro" id="IPR011701">
    <property type="entry name" value="MFS"/>
</dbReference>
<feature type="transmembrane region" description="Helical" evidence="6">
    <location>
        <begin position="24"/>
        <end position="47"/>
    </location>
</feature>
<evidence type="ECO:0000313" key="9">
    <source>
        <dbReference type="Proteomes" id="UP000217784"/>
    </source>
</evidence>
<keyword evidence="3 6" id="KW-0812">Transmembrane</keyword>
<feature type="transmembrane region" description="Helical" evidence="6">
    <location>
        <begin position="277"/>
        <end position="301"/>
    </location>
</feature>
<feature type="transmembrane region" description="Helical" evidence="6">
    <location>
        <begin position="313"/>
        <end position="330"/>
    </location>
</feature>
<dbReference type="PROSITE" id="PS50850">
    <property type="entry name" value="MFS"/>
    <property type="match status" value="1"/>
</dbReference>
<dbReference type="SUPFAM" id="SSF103473">
    <property type="entry name" value="MFS general substrate transporter"/>
    <property type="match status" value="1"/>
</dbReference>
<feature type="transmembrane region" description="Helical" evidence="6">
    <location>
        <begin position="149"/>
        <end position="171"/>
    </location>
</feature>
<dbReference type="GO" id="GO:0022857">
    <property type="term" value="F:transmembrane transporter activity"/>
    <property type="evidence" value="ECO:0007669"/>
    <property type="project" value="InterPro"/>
</dbReference>
<name>A0A2A2H325_METBR</name>
<dbReference type="Gene3D" id="1.20.1250.20">
    <property type="entry name" value="MFS general substrate transporter like domains"/>
    <property type="match status" value="1"/>
</dbReference>
<feature type="transmembrane region" description="Helical" evidence="6">
    <location>
        <begin position="212"/>
        <end position="231"/>
    </location>
</feature>
<dbReference type="Pfam" id="PF07690">
    <property type="entry name" value="MFS_1"/>
    <property type="match status" value="2"/>
</dbReference>
<reference evidence="8 9" key="1">
    <citation type="journal article" date="2017" name="BMC Genomics">
        <title>Genomic analysis of methanogenic archaea reveals a shift towards energy conservation.</title>
        <authorList>
            <person name="Gilmore S.P."/>
            <person name="Henske J.K."/>
            <person name="Sexton J.A."/>
            <person name="Solomon K.V."/>
            <person name="Seppala S."/>
            <person name="Yoo J.I."/>
            <person name="Huyett L.M."/>
            <person name="Pressman A."/>
            <person name="Cogan J.Z."/>
            <person name="Kivenson V."/>
            <person name="Peng X."/>
            <person name="Tan Y."/>
            <person name="Valentine D.L."/>
            <person name="O'Malley M.A."/>
        </authorList>
    </citation>
    <scope>NUCLEOTIDE SEQUENCE [LARGE SCALE GENOMIC DNA]</scope>
    <source>
        <strain evidence="8 9">M.o.H.</strain>
    </source>
</reference>
<keyword evidence="4 6" id="KW-1133">Transmembrane helix</keyword>
<feature type="transmembrane region" description="Helical" evidence="6">
    <location>
        <begin position="366"/>
        <end position="391"/>
    </location>
</feature>
<feature type="domain" description="Major facilitator superfamily (MFS) profile" evidence="7">
    <location>
        <begin position="25"/>
        <end position="470"/>
    </location>
</feature>
<sequence length="471" mass="50596">METQISIRDKGIGGVKGEKVNKTAILLIATLASFLTPFMGTSLNVALPTISSELTVNAILLSWITTAFFLTSAMFAVPFGKIADIYGMKKIFTYGIVILTVASFLAAVATSAEFLIITRVVQGIGSAMIFVTGLAIITSIFPSKERGKAIGINITAVYVGLVMGPVLGGFLTQYLGWRSIFCFVVPLGLLVIALVLWKMNGKEWAACKGEKLDYWGSLLYILMLALILIGFSNITGTLGMTMVILGIVGFIGFVIWELKVENPVLEIKLFLNNRMFAFSNLATLISYMGLFAVGFLLSLYLQFIKGFDPNVTGLILVVQTAFMVIISPFAGRLSDKFDSGKLASLGMGIITIGLLIFAIITAETSVYVIILGLAILGIGVGIFSAPNTHTIMGSVERKYFGLASATVSTMRLLGQTFGMGLILAIFAVYVGAVQFNSQNYPELLTSIQVAFSISVILSIIAVFASLARNRK</sequence>
<dbReference type="GO" id="GO:0016020">
    <property type="term" value="C:membrane"/>
    <property type="evidence" value="ECO:0007669"/>
    <property type="project" value="UniProtKB-SubCell"/>
</dbReference>
<feature type="transmembrane region" description="Helical" evidence="6">
    <location>
        <begin position="412"/>
        <end position="435"/>
    </location>
</feature>
<comment type="subcellular location">
    <subcellularLocation>
        <location evidence="1">Membrane</location>
        <topology evidence="1">Multi-pass membrane protein</topology>
    </subcellularLocation>
</comment>
<evidence type="ECO:0000256" key="3">
    <source>
        <dbReference type="ARBA" id="ARBA00022692"/>
    </source>
</evidence>
<dbReference type="InterPro" id="IPR036259">
    <property type="entry name" value="MFS_trans_sf"/>
</dbReference>
<keyword evidence="5 6" id="KW-0472">Membrane</keyword>
<proteinExistence type="predicted"/>
<dbReference type="RefSeq" id="WP_069583180.1">
    <property type="nucleotide sequence ID" value="NZ_LMVM01000037.1"/>
</dbReference>
<evidence type="ECO:0000256" key="6">
    <source>
        <dbReference type="SAM" id="Phobius"/>
    </source>
</evidence>
<feature type="transmembrane region" description="Helical" evidence="6">
    <location>
        <begin position="116"/>
        <end position="137"/>
    </location>
</feature>
<dbReference type="EMBL" id="LMVM01000037">
    <property type="protein sequence ID" value="PAV03686.1"/>
    <property type="molecule type" value="Genomic_DNA"/>
</dbReference>
<dbReference type="PANTHER" id="PTHR42718:SF9">
    <property type="entry name" value="MAJOR FACILITATOR SUPERFAMILY MULTIDRUG TRANSPORTER MFSC"/>
    <property type="match status" value="1"/>
</dbReference>
<evidence type="ECO:0000256" key="5">
    <source>
        <dbReference type="ARBA" id="ARBA00023136"/>
    </source>
</evidence>
<dbReference type="Proteomes" id="UP000217784">
    <property type="component" value="Unassembled WGS sequence"/>
</dbReference>